<sequence length="395" mass="44129">MAGRFGLLLTIVVAATSNGRAVPTPKDYALRVIDKILEVESQAKGVFLSWDYGGGIIFDAMHRASTSLGHPELLITLDKYLDDMTSDPDSYGYKILHNIRIPFYRAVGDQVPLFTIAYLNRYLRQRNASDLMIVNTAAQKYLLPYPYYLADGTFSRHEGWGTEPDRNASFVWADDQYMALTLLCRIAKAFDRVDYANLAVKFAGQYAGYLFDTTDGLSFHGYNDADHKNAPCKWGRANGWGMMTHVEILEAMDHFPALRESESFKRQLRLLQQHSAGLRHVQSKPDGRWHQVIDEASTFLETSATAMFVSSMIRAVKKGWLDRDYVGPVIFGAWEGLRKTIGEDGRVDGISCGTGIGTNASFYNGQSTEYVISQPGLGSVIHALVDLNDLFESSE</sequence>
<dbReference type="Proteomes" id="UP000014760">
    <property type="component" value="Unassembled WGS sequence"/>
</dbReference>
<evidence type="ECO:0008006" key="6">
    <source>
        <dbReference type="Google" id="ProtNLM"/>
    </source>
</evidence>
<keyword evidence="5" id="KW-1185">Reference proteome</keyword>
<reference evidence="5" key="1">
    <citation type="submission" date="2012-12" db="EMBL/GenBank/DDBJ databases">
        <authorList>
            <person name="Hellsten U."/>
            <person name="Grimwood J."/>
            <person name="Chapman J.A."/>
            <person name="Shapiro H."/>
            <person name="Aerts A."/>
            <person name="Otillar R.P."/>
            <person name="Terry A.Y."/>
            <person name="Boore J.L."/>
            <person name="Simakov O."/>
            <person name="Marletaz F."/>
            <person name="Cho S.-J."/>
            <person name="Edsinger-Gonzales E."/>
            <person name="Havlak P."/>
            <person name="Kuo D.-H."/>
            <person name="Larsson T."/>
            <person name="Lv J."/>
            <person name="Arendt D."/>
            <person name="Savage R."/>
            <person name="Osoegawa K."/>
            <person name="de Jong P."/>
            <person name="Lindberg D.R."/>
            <person name="Seaver E.C."/>
            <person name="Weisblat D.A."/>
            <person name="Putnam N.H."/>
            <person name="Grigoriev I.V."/>
            <person name="Rokhsar D.S."/>
        </authorList>
    </citation>
    <scope>NUCLEOTIDE SEQUENCE</scope>
    <source>
        <strain evidence="5">I ESC-2004</strain>
    </source>
</reference>
<dbReference type="GO" id="GO:0005975">
    <property type="term" value="P:carbohydrate metabolic process"/>
    <property type="evidence" value="ECO:0007669"/>
    <property type="project" value="InterPro"/>
</dbReference>
<dbReference type="HOGENOM" id="CLU_048106_0_0_1"/>
<dbReference type="OMA" id="SEWDAIM"/>
<dbReference type="InterPro" id="IPR052043">
    <property type="entry name" value="PolySaccharide_Degr_Enz"/>
</dbReference>
<keyword evidence="1" id="KW-0378">Hydrolase</keyword>
<dbReference type="EMBL" id="KB292565">
    <property type="protein sequence ID" value="ELU17342.1"/>
    <property type="molecule type" value="Genomic_DNA"/>
</dbReference>
<feature type="chain" id="PRO_5008788978" description="Glycosyl hydrolase family 88" evidence="2">
    <location>
        <begin position="22"/>
        <end position="395"/>
    </location>
</feature>
<dbReference type="InterPro" id="IPR010905">
    <property type="entry name" value="Glyco_hydro_88"/>
</dbReference>
<dbReference type="Gene3D" id="1.50.10.10">
    <property type="match status" value="1"/>
</dbReference>
<dbReference type="STRING" id="283909.R7VFJ7"/>
<name>R7VFJ7_CAPTE</name>
<dbReference type="PANTHER" id="PTHR33886:SF8">
    <property type="entry name" value="UNSATURATED RHAMNOGALACTURONAN HYDROLASE (EUROFUNG)"/>
    <property type="match status" value="1"/>
</dbReference>
<dbReference type="OrthoDB" id="6282826at2759"/>
<dbReference type="GO" id="GO:0016787">
    <property type="term" value="F:hydrolase activity"/>
    <property type="evidence" value="ECO:0007669"/>
    <property type="project" value="UniProtKB-KW"/>
</dbReference>
<evidence type="ECO:0000313" key="4">
    <source>
        <dbReference type="EnsemblMetazoa" id="CapteP189905"/>
    </source>
</evidence>
<feature type="signal peptide" evidence="2">
    <location>
        <begin position="1"/>
        <end position="21"/>
    </location>
</feature>
<dbReference type="EnsemblMetazoa" id="CapteT189905">
    <property type="protein sequence ID" value="CapteP189905"/>
    <property type="gene ID" value="CapteG189905"/>
</dbReference>
<evidence type="ECO:0000313" key="5">
    <source>
        <dbReference type="Proteomes" id="UP000014760"/>
    </source>
</evidence>
<dbReference type="AlphaFoldDB" id="R7VFJ7"/>
<dbReference type="PANTHER" id="PTHR33886">
    <property type="entry name" value="UNSATURATED RHAMNOGALACTURONAN HYDROLASE (EUROFUNG)"/>
    <property type="match status" value="1"/>
</dbReference>
<evidence type="ECO:0000256" key="1">
    <source>
        <dbReference type="ARBA" id="ARBA00022801"/>
    </source>
</evidence>
<dbReference type="SUPFAM" id="SSF48208">
    <property type="entry name" value="Six-hairpin glycosidases"/>
    <property type="match status" value="1"/>
</dbReference>
<protein>
    <recommendedName>
        <fullName evidence="6">Glycosyl hydrolase family 88</fullName>
    </recommendedName>
</protein>
<evidence type="ECO:0000256" key="2">
    <source>
        <dbReference type="SAM" id="SignalP"/>
    </source>
</evidence>
<evidence type="ECO:0000313" key="3">
    <source>
        <dbReference type="EMBL" id="ELU17342.1"/>
    </source>
</evidence>
<accession>R7VFJ7</accession>
<dbReference type="InterPro" id="IPR008928">
    <property type="entry name" value="6-hairpin_glycosidase_sf"/>
</dbReference>
<proteinExistence type="predicted"/>
<keyword evidence="2" id="KW-0732">Signal</keyword>
<dbReference type="EMBL" id="AMQN01016933">
    <property type="status" value="NOT_ANNOTATED_CDS"/>
    <property type="molecule type" value="Genomic_DNA"/>
</dbReference>
<dbReference type="Pfam" id="PF07470">
    <property type="entry name" value="Glyco_hydro_88"/>
    <property type="match status" value="1"/>
</dbReference>
<gene>
    <name evidence="3" type="ORF">CAPTEDRAFT_189905</name>
</gene>
<dbReference type="InterPro" id="IPR012341">
    <property type="entry name" value="6hp_glycosidase-like_sf"/>
</dbReference>
<reference evidence="3 5" key="2">
    <citation type="journal article" date="2013" name="Nature">
        <title>Insights into bilaterian evolution from three spiralian genomes.</title>
        <authorList>
            <person name="Simakov O."/>
            <person name="Marletaz F."/>
            <person name="Cho S.J."/>
            <person name="Edsinger-Gonzales E."/>
            <person name="Havlak P."/>
            <person name="Hellsten U."/>
            <person name="Kuo D.H."/>
            <person name="Larsson T."/>
            <person name="Lv J."/>
            <person name="Arendt D."/>
            <person name="Savage R."/>
            <person name="Osoegawa K."/>
            <person name="de Jong P."/>
            <person name="Grimwood J."/>
            <person name="Chapman J.A."/>
            <person name="Shapiro H."/>
            <person name="Aerts A."/>
            <person name="Otillar R.P."/>
            <person name="Terry A.Y."/>
            <person name="Boore J.L."/>
            <person name="Grigoriev I.V."/>
            <person name="Lindberg D.R."/>
            <person name="Seaver E.C."/>
            <person name="Weisblat D.A."/>
            <person name="Putnam N.H."/>
            <person name="Rokhsar D.S."/>
        </authorList>
    </citation>
    <scope>NUCLEOTIDE SEQUENCE</scope>
    <source>
        <strain evidence="3 5">I ESC-2004</strain>
    </source>
</reference>
<reference evidence="4" key="3">
    <citation type="submission" date="2015-06" db="UniProtKB">
        <authorList>
            <consortium name="EnsemblMetazoa"/>
        </authorList>
    </citation>
    <scope>IDENTIFICATION</scope>
</reference>
<organism evidence="3">
    <name type="scientific">Capitella teleta</name>
    <name type="common">Polychaete worm</name>
    <dbReference type="NCBI Taxonomy" id="283909"/>
    <lineage>
        <taxon>Eukaryota</taxon>
        <taxon>Metazoa</taxon>
        <taxon>Spiralia</taxon>
        <taxon>Lophotrochozoa</taxon>
        <taxon>Annelida</taxon>
        <taxon>Polychaeta</taxon>
        <taxon>Sedentaria</taxon>
        <taxon>Scolecida</taxon>
        <taxon>Capitellidae</taxon>
        <taxon>Capitella</taxon>
    </lineage>
</organism>